<dbReference type="SMART" id="SM00116">
    <property type="entry name" value="CBS"/>
    <property type="match status" value="1"/>
</dbReference>
<dbReference type="PROSITE" id="PS51371">
    <property type="entry name" value="CBS"/>
    <property type="match status" value="2"/>
</dbReference>
<evidence type="ECO:0000259" key="10">
    <source>
        <dbReference type="PROSITE" id="PS51371"/>
    </source>
</evidence>
<dbReference type="GO" id="GO:0005886">
    <property type="term" value="C:plasma membrane"/>
    <property type="evidence" value="ECO:0007669"/>
    <property type="project" value="TreeGrafter"/>
</dbReference>
<evidence type="ECO:0000256" key="8">
    <source>
        <dbReference type="PROSITE-ProRule" id="PRU01193"/>
    </source>
</evidence>
<dbReference type="PANTHER" id="PTHR22777">
    <property type="entry name" value="HEMOLYSIN-RELATED"/>
    <property type="match status" value="1"/>
</dbReference>
<evidence type="ECO:0000256" key="1">
    <source>
        <dbReference type="ARBA" id="ARBA00004141"/>
    </source>
</evidence>
<dbReference type="Pfam" id="PF00571">
    <property type="entry name" value="CBS"/>
    <property type="match status" value="2"/>
</dbReference>
<dbReference type="InterPro" id="IPR046342">
    <property type="entry name" value="CBS_dom_sf"/>
</dbReference>
<proteinExistence type="predicted"/>
<sequence length="437" mass="48212">MGSVVWHITVILLLILANGFFSLAEIAILSSRKALLREKADLGDPRAKATLHLLKHRDRFLATVQVGITAVGILAGAFGSATLAEPLGNLIASINWLAPYSTGLAVFIVVTVITCISIVWGELFPKRIALGRPEEFALLVARPMLFIESISLPFIRLLTRTTDLTLHLFRIDHPSELAVSEEEVKYLLKKGTQAGIFETEEHDMVEGVLELGDRMVSSLMTPSSEIDWLDMEQPINDIYETIIHSNRSRFPVAEGGLNKVIGIVRAKDLLRLKQLNSRDEILRVMQPTLFVPENMSALDVLKAFRESGTHLALVVDEYGEVIGVATVTDLLEAIVGEIPTRDDPQDDGRTVQREDGSYLVDGMLSIEELKDLLQVRALPDEDSGAYQTLGGLVMSLTSDIPSPGDKCQMGDWEFEVMDMDGMRVDKVLIKRQGPITG</sequence>
<evidence type="ECO:0000256" key="9">
    <source>
        <dbReference type="SAM" id="Phobius"/>
    </source>
</evidence>
<comment type="caution">
    <text evidence="12">The sequence shown here is derived from an EMBL/GenBank/DDBJ whole genome shotgun (WGS) entry which is preliminary data.</text>
</comment>
<dbReference type="InterPro" id="IPR005170">
    <property type="entry name" value="Transptr-assoc_dom"/>
</dbReference>
<evidence type="ECO:0000256" key="5">
    <source>
        <dbReference type="ARBA" id="ARBA00023122"/>
    </source>
</evidence>
<evidence type="ECO:0000256" key="3">
    <source>
        <dbReference type="ARBA" id="ARBA00022737"/>
    </source>
</evidence>
<dbReference type="Proteomes" id="UP000183245">
    <property type="component" value="Unassembled WGS sequence"/>
</dbReference>
<evidence type="ECO:0000256" key="2">
    <source>
        <dbReference type="ARBA" id="ARBA00022692"/>
    </source>
</evidence>
<dbReference type="EMBL" id="MNZT01000104">
    <property type="protein sequence ID" value="OIP95762.1"/>
    <property type="molecule type" value="Genomic_DNA"/>
</dbReference>
<evidence type="ECO:0000259" key="11">
    <source>
        <dbReference type="PROSITE" id="PS51846"/>
    </source>
</evidence>
<dbReference type="InterPro" id="IPR016169">
    <property type="entry name" value="FAD-bd_PCMH_sub2"/>
</dbReference>
<evidence type="ECO:0000256" key="7">
    <source>
        <dbReference type="PROSITE-ProRule" id="PRU00703"/>
    </source>
</evidence>
<dbReference type="FunFam" id="3.10.580.10:FF:000002">
    <property type="entry name" value="Magnesium/cobalt efflux protein CorC"/>
    <property type="match status" value="1"/>
</dbReference>
<feature type="transmembrane region" description="Helical" evidence="9">
    <location>
        <begin position="136"/>
        <end position="155"/>
    </location>
</feature>
<evidence type="ECO:0000256" key="6">
    <source>
        <dbReference type="ARBA" id="ARBA00023136"/>
    </source>
</evidence>
<keyword evidence="6 8" id="KW-0472">Membrane</keyword>
<protein>
    <recommendedName>
        <fullName evidence="14">Hemolysin</fullName>
    </recommendedName>
</protein>
<dbReference type="GO" id="GO:0050660">
    <property type="term" value="F:flavin adenine dinucleotide binding"/>
    <property type="evidence" value="ECO:0007669"/>
    <property type="project" value="InterPro"/>
</dbReference>
<dbReference type="SUPFAM" id="SSF56176">
    <property type="entry name" value="FAD-binding/transporter-associated domain-like"/>
    <property type="match status" value="1"/>
</dbReference>
<dbReference type="SUPFAM" id="SSF54631">
    <property type="entry name" value="CBS-domain pair"/>
    <property type="match status" value="1"/>
</dbReference>
<feature type="domain" description="CNNM transmembrane" evidence="11">
    <location>
        <begin position="1"/>
        <end position="201"/>
    </location>
</feature>
<feature type="transmembrane region" description="Helical" evidence="9">
    <location>
        <begin position="104"/>
        <end position="124"/>
    </location>
</feature>
<comment type="subcellular location">
    <subcellularLocation>
        <location evidence="1">Membrane</location>
        <topology evidence="1">Multi-pass membrane protein</topology>
    </subcellularLocation>
</comment>
<feature type="domain" description="CBS" evidence="10">
    <location>
        <begin position="220"/>
        <end position="280"/>
    </location>
</feature>
<dbReference type="InterPro" id="IPR044751">
    <property type="entry name" value="Ion_transp-like_CBS"/>
</dbReference>
<dbReference type="Gene3D" id="3.30.465.10">
    <property type="match status" value="1"/>
</dbReference>
<keyword evidence="3" id="KW-0677">Repeat</keyword>
<feature type="domain" description="CBS" evidence="10">
    <location>
        <begin position="284"/>
        <end position="340"/>
    </location>
</feature>
<dbReference type="CDD" id="cd04590">
    <property type="entry name" value="CBS_pair_CorC_HlyC_assoc"/>
    <property type="match status" value="1"/>
</dbReference>
<dbReference type="Pfam" id="PF03471">
    <property type="entry name" value="CorC_HlyC"/>
    <property type="match status" value="1"/>
</dbReference>
<dbReference type="AlphaFoldDB" id="A0A1J5IMZ5"/>
<dbReference type="SMART" id="SM01091">
    <property type="entry name" value="CorC_HlyC"/>
    <property type="match status" value="1"/>
</dbReference>
<dbReference type="InterPro" id="IPR000644">
    <property type="entry name" value="CBS_dom"/>
</dbReference>
<organism evidence="12 13">
    <name type="scientific">Candidatus Wirthbacteria bacterium CG2_30_54_11</name>
    <dbReference type="NCBI Taxonomy" id="1817892"/>
    <lineage>
        <taxon>Bacteria</taxon>
        <taxon>Candidatus Wirthbacteria</taxon>
    </lineage>
</organism>
<feature type="transmembrane region" description="Helical" evidence="9">
    <location>
        <begin position="6"/>
        <end position="29"/>
    </location>
</feature>
<evidence type="ECO:0008006" key="14">
    <source>
        <dbReference type="Google" id="ProtNLM"/>
    </source>
</evidence>
<dbReference type="Pfam" id="PF01595">
    <property type="entry name" value="CNNM"/>
    <property type="match status" value="1"/>
</dbReference>
<dbReference type="STRING" id="1817892.AUK40_05785"/>
<dbReference type="InterPro" id="IPR002550">
    <property type="entry name" value="CNNM"/>
</dbReference>
<dbReference type="PROSITE" id="PS51846">
    <property type="entry name" value="CNNM"/>
    <property type="match status" value="1"/>
</dbReference>
<keyword evidence="4 8" id="KW-1133">Transmembrane helix</keyword>
<accession>A0A1J5IMZ5</accession>
<feature type="transmembrane region" description="Helical" evidence="9">
    <location>
        <begin position="60"/>
        <end position="84"/>
    </location>
</feature>
<evidence type="ECO:0000313" key="12">
    <source>
        <dbReference type="EMBL" id="OIP95762.1"/>
    </source>
</evidence>
<reference evidence="12 13" key="1">
    <citation type="journal article" date="2016" name="Environ. Microbiol.">
        <title>Genomic resolution of a cold subsurface aquifer community provides metabolic insights for novel microbes adapted to high CO concentrations.</title>
        <authorList>
            <person name="Probst A.J."/>
            <person name="Castelle C.J."/>
            <person name="Singh A."/>
            <person name="Brown C.T."/>
            <person name="Anantharaman K."/>
            <person name="Sharon I."/>
            <person name="Hug L.A."/>
            <person name="Burstein D."/>
            <person name="Emerson J.B."/>
            <person name="Thomas B.C."/>
            <person name="Banfield J.F."/>
        </authorList>
    </citation>
    <scope>NUCLEOTIDE SEQUENCE [LARGE SCALE GENOMIC DNA]</scope>
    <source>
        <strain evidence="12">CG2_30_54_11</strain>
    </source>
</reference>
<keyword evidence="2 8" id="KW-0812">Transmembrane</keyword>
<dbReference type="PANTHER" id="PTHR22777:SF17">
    <property type="entry name" value="UPF0053 PROTEIN SLL0260"/>
    <property type="match status" value="1"/>
</dbReference>
<evidence type="ECO:0000313" key="13">
    <source>
        <dbReference type="Proteomes" id="UP000183245"/>
    </source>
</evidence>
<evidence type="ECO:0000256" key="4">
    <source>
        <dbReference type="ARBA" id="ARBA00022989"/>
    </source>
</evidence>
<keyword evidence="5 7" id="KW-0129">CBS domain</keyword>
<gene>
    <name evidence="12" type="ORF">AUK40_05785</name>
</gene>
<dbReference type="Gene3D" id="3.10.580.10">
    <property type="entry name" value="CBS-domain"/>
    <property type="match status" value="1"/>
</dbReference>
<name>A0A1J5IMZ5_9BACT</name>
<dbReference type="InterPro" id="IPR036318">
    <property type="entry name" value="FAD-bd_PCMH-like_sf"/>
</dbReference>